<gene>
    <name evidence="2" type="ORF">AS592_02925</name>
</gene>
<dbReference type="OrthoDB" id="5372986at2"/>
<dbReference type="RefSeq" id="WP_067332104.1">
    <property type="nucleotide sequence ID" value="NZ_LNKT01000067.1"/>
</dbReference>
<sequence length="215" mass="23362">MKKIALASIATLSMLLAAPGAGMTPGQGQGPKLMMMKSGGQQMNMKKKMMKRKMNSPFLIKHGLPHLTKDVMRNWDNPSFALTAEQKEKLTAVRKETMGTVMKIKPEVIALRKEIVQASTSGTKAADLKEKVDKLASLEAEATMVHLKCIENTKDILTKDQLLFLLANKNKNHGGMKKGMMGKKGMGQGKGMKMKCGSGKCGMGMKQGGGKIQMH</sequence>
<dbReference type="Gene3D" id="1.20.120.1490">
    <property type="match status" value="1"/>
</dbReference>
<evidence type="ECO:0008006" key="4">
    <source>
        <dbReference type="Google" id="ProtNLM"/>
    </source>
</evidence>
<feature type="signal peptide" evidence="1">
    <location>
        <begin position="1"/>
        <end position="17"/>
    </location>
</feature>
<protein>
    <recommendedName>
        <fullName evidence="4">Periplasmic heavy metal sensor</fullName>
    </recommendedName>
</protein>
<keyword evidence="3" id="KW-1185">Reference proteome</keyword>
<proteinExistence type="predicted"/>
<dbReference type="EMBL" id="LNKT01000067">
    <property type="protein sequence ID" value="KYJ85707.1"/>
    <property type="molecule type" value="Genomic_DNA"/>
</dbReference>
<reference evidence="2 3" key="1">
    <citation type="submission" date="2015-11" db="EMBL/GenBank/DDBJ databases">
        <title>Draft genome of Sulfurovum riftiae 1812E, a member of the Epsilonproteobacteria isolated from the tube of the deep-sea hydrothermal vent tubewom Riftia pachyptila.</title>
        <authorList>
            <person name="Vetriani C."/>
            <person name="Giovannelli D."/>
        </authorList>
    </citation>
    <scope>NUCLEOTIDE SEQUENCE [LARGE SCALE GENOMIC DNA]</scope>
    <source>
        <strain evidence="2 3">1812E</strain>
    </source>
</reference>
<evidence type="ECO:0000256" key="1">
    <source>
        <dbReference type="SAM" id="SignalP"/>
    </source>
</evidence>
<name>A0A151CDV7_9BACT</name>
<comment type="caution">
    <text evidence="2">The sequence shown here is derived from an EMBL/GenBank/DDBJ whole genome shotgun (WGS) entry which is preliminary data.</text>
</comment>
<accession>A0A151CDV7</accession>
<organism evidence="2 3">
    <name type="scientific">Sulfurovum riftiae</name>
    <dbReference type="NCBI Taxonomy" id="1630136"/>
    <lineage>
        <taxon>Bacteria</taxon>
        <taxon>Pseudomonadati</taxon>
        <taxon>Campylobacterota</taxon>
        <taxon>Epsilonproteobacteria</taxon>
        <taxon>Campylobacterales</taxon>
        <taxon>Sulfurovaceae</taxon>
        <taxon>Sulfurovum</taxon>
    </lineage>
</organism>
<dbReference type="Proteomes" id="UP000075359">
    <property type="component" value="Unassembled WGS sequence"/>
</dbReference>
<feature type="chain" id="PRO_5007578381" description="Periplasmic heavy metal sensor" evidence="1">
    <location>
        <begin position="18"/>
        <end position="215"/>
    </location>
</feature>
<evidence type="ECO:0000313" key="3">
    <source>
        <dbReference type="Proteomes" id="UP000075359"/>
    </source>
</evidence>
<dbReference type="STRING" id="1630136.AS592_02925"/>
<evidence type="ECO:0000313" key="2">
    <source>
        <dbReference type="EMBL" id="KYJ85707.1"/>
    </source>
</evidence>
<keyword evidence="1" id="KW-0732">Signal</keyword>
<dbReference type="AlphaFoldDB" id="A0A151CDV7"/>